<organism evidence="1">
    <name type="scientific">uncultured bacterium</name>
    <name type="common">gcode 4</name>
    <dbReference type="NCBI Taxonomy" id="1234023"/>
    <lineage>
        <taxon>Bacteria</taxon>
        <taxon>environmental samples</taxon>
    </lineage>
</organism>
<comment type="caution">
    <text evidence="1">The sequence shown here is derived from an EMBL/GenBank/DDBJ whole genome shotgun (WGS) entry which is preliminary data.</text>
</comment>
<sequence>MISSLRKVENKQVIAISFNRNVDPKLLEKVLNQIQKEWSEKEILLVHGTMDRETRKLKEISTETLDVIDQIFPPETQESFYGKTGTKRRTMARFIHNNNATVYFIGRIPHKSGMKIELYWYKLMLGEKFKKQTRFIKK</sequence>
<proteinExistence type="predicted"/>
<protein>
    <submittedName>
        <fullName evidence="1">Uncharacterized protein</fullName>
    </submittedName>
</protein>
<reference evidence="1" key="1">
    <citation type="journal article" date="2012" name="Science">
        <title>Fermentation, hydrogen, and sulfur metabolism in multiple uncultivated bacterial phyla.</title>
        <authorList>
            <person name="Wrighton K.C."/>
            <person name="Thomas B.C."/>
            <person name="Sharon I."/>
            <person name="Miller C.S."/>
            <person name="Castelle C.J."/>
            <person name="VerBerkmoes N.C."/>
            <person name="Wilkins M.J."/>
            <person name="Hettich R.L."/>
            <person name="Lipton M.S."/>
            <person name="Williams K.H."/>
            <person name="Long P.E."/>
            <person name="Banfield J.F."/>
        </authorList>
    </citation>
    <scope>NUCLEOTIDE SEQUENCE [LARGE SCALE GENOMIC DNA]</scope>
</reference>
<dbReference type="EMBL" id="AMFJ01036236">
    <property type="protein sequence ID" value="EKD24496.1"/>
    <property type="molecule type" value="Genomic_DNA"/>
</dbReference>
<gene>
    <name evidence="1" type="ORF">ACD_80C00229G0002</name>
</gene>
<evidence type="ECO:0000313" key="1">
    <source>
        <dbReference type="EMBL" id="EKD24496.1"/>
    </source>
</evidence>
<dbReference type="AlphaFoldDB" id="K1XGT7"/>
<name>K1XGT7_9BACT</name>
<accession>K1XGT7</accession>